<proteinExistence type="predicted"/>
<comment type="caution">
    <text evidence="1">The sequence shown here is derived from an EMBL/GenBank/DDBJ whole genome shotgun (WGS) entry which is preliminary data.</text>
</comment>
<dbReference type="RefSeq" id="WP_272085072.1">
    <property type="nucleotide sequence ID" value="NZ_JAQNDL010000001.1"/>
</dbReference>
<dbReference type="EMBL" id="JAQNDL010000001">
    <property type="protein sequence ID" value="MDC0716580.1"/>
    <property type="molecule type" value="Genomic_DNA"/>
</dbReference>
<accession>A0ABT5DSH2</accession>
<evidence type="ECO:0000313" key="2">
    <source>
        <dbReference type="Proteomes" id="UP001221686"/>
    </source>
</evidence>
<organism evidence="1 2">
    <name type="scientific">Nannocystis bainbridge</name>
    <dbReference type="NCBI Taxonomy" id="2995303"/>
    <lineage>
        <taxon>Bacteria</taxon>
        <taxon>Pseudomonadati</taxon>
        <taxon>Myxococcota</taxon>
        <taxon>Polyangia</taxon>
        <taxon>Nannocystales</taxon>
        <taxon>Nannocystaceae</taxon>
        <taxon>Nannocystis</taxon>
    </lineage>
</organism>
<protein>
    <submittedName>
        <fullName evidence="1">Uncharacterized protein</fullName>
    </submittedName>
</protein>
<name>A0ABT5DSH2_9BACT</name>
<reference evidence="1 2" key="1">
    <citation type="submission" date="2022-11" db="EMBL/GenBank/DDBJ databases">
        <title>Minimal conservation of predation-associated metabolite biosynthetic gene clusters underscores biosynthetic potential of Myxococcota including descriptions for ten novel species: Archangium lansinium sp. nov., Myxococcus landrumus sp. nov., Nannocystis bai.</title>
        <authorList>
            <person name="Ahearne A."/>
            <person name="Stevens C."/>
            <person name="Dowd S."/>
        </authorList>
    </citation>
    <scope>NUCLEOTIDE SEQUENCE [LARGE SCALE GENOMIC DNA]</scope>
    <source>
        <strain evidence="1 2">BB15-2</strain>
    </source>
</reference>
<dbReference type="Proteomes" id="UP001221686">
    <property type="component" value="Unassembled WGS sequence"/>
</dbReference>
<gene>
    <name evidence="1" type="ORF">POL25_06740</name>
</gene>
<sequence length="283" mass="31520">MARARQRAEFARVVQILGPVAWRGDEGSIAAWVERLRGLADDEGPQIARSLLRLYRHGRLSPNRWAELTGAPPQVAGEIDDAIRRLWDAFAAAGLVPLHHTEENLGRVSPGLVKRWAWQPRWSLMSQDEDLLLMLDALVPTLLAVAAEPRVPKRLYMFRIVGHHARDAACNAVYRGVQIEETLRRAATWAPQARAVGAPELATYLERLGRHADAGPVDHEGAEQRLLDLASCSEPPRGELELVAVEGGWEGRHVRATLPGRTRIDGATGRMTTIIEKKKPRRR</sequence>
<keyword evidence="2" id="KW-1185">Reference proteome</keyword>
<evidence type="ECO:0000313" key="1">
    <source>
        <dbReference type="EMBL" id="MDC0716580.1"/>
    </source>
</evidence>